<dbReference type="Gene3D" id="3.30.1370.170">
    <property type="match status" value="1"/>
</dbReference>
<feature type="binding site" evidence="5">
    <location>
        <position position="257"/>
    </location>
    <ligand>
        <name>NAD(+)</name>
        <dbReference type="ChEBI" id="CHEBI:57540"/>
    </ligand>
</feature>
<comment type="subunit">
    <text evidence="5">Homodimer.</text>
</comment>
<sequence length="380" mass="41448">MKIRYENSLPLAAEYFGSFGEASGYDVGTLTPEQLVDFDVLAVRSTTRVTPELLNCANRLTLVGTATAGINHLDTRYLDAQGIYWMSAAGCNAQAVAEYVLSVLCNAHLEDITDLKRARVGIVGAGHVGSALSRLLDVLGIEYVLYDPPLAEQGDERPFTDWLTILNCDVITLHVPFVQNGAFPTDKMIDAEVLAGLSAKQLLINACRGEVIDEVALKQRLMAGDGPTVVLDVFANEPDIDADLLQYLWLATPHIAGHTLEGKYSGTQMVYEAICDLAGQTPEKSLDDFLPERPNLHVDLELCSDQGDNLAPAIALVLSVYDVKEDNNHFRKGLAGPTSFTAMRKQYRVRRELAGHKVECSQQPDSAIATQLAKLGFNLK</sequence>
<evidence type="ECO:0000256" key="5">
    <source>
        <dbReference type="HAMAP-Rule" id="MF_01825"/>
    </source>
</evidence>
<evidence type="ECO:0000259" key="8">
    <source>
        <dbReference type="Pfam" id="PF11890"/>
    </source>
</evidence>
<feature type="binding site" evidence="5">
    <location>
        <position position="67"/>
    </location>
    <ligand>
        <name>substrate</name>
    </ligand>
</feature>
<dbReference type="InterPro" id="IPR006140">
    <property type="entry name" value="D-isomer_DH_NAD-bd"/>
</dbReference>
<feature type="domain" description="Erythronate-4-phosphate dehydrogenase dimerisation" evidence="8">
    <location>
        <begin position="290"/>
        <end position="376"/>
    </location>
</feature>
<feature type="binding site" evidence="5">
    <location>
        <position position="147"/>
    </location>
    <ligand>
        <name>NAD(+)</name>
        <dbReference type="ChEBI" id="CHEBI:57540"/>
    </ligand>
</feature>
<evidence type="ECO:0000259" key="7">
    <source>
        <dbReference type="Pfam" id="PF02826"/>
    </source>
</evidence>
<dbReference type="InterPro" id="IPR050223">
    <property type="entry name" value="D-isomer_2-hydroxyacid_DH"/>
</dbReference>
<dbReference type="GO" id="GO:0051287">
    <property type="term" value="F:NAD binding"/>
    <property type="evidence" value="ECO:0007669"/>
    <property type="project" value="InterPro"/>
</dbReference>
<dbReference type="PANTHER" id="PTHR10996:SF178">
    <property type="entry name" value="2-HYDROXYACID DEHYDROGENASE YGL185C-RELATED"/>
    <property type="match status" value="1"/>
</dbReference>
<dbReference type="EC" id="1.1.1.290" evidence="5"/>
<dbReference type="AlphaFoldDB" id="A0A2S9VD33"/>
<evidence type="ECO:0000259" key="6">
    <source>
        <dbReference type="Pfam" id="PF00389"/>
    </source>
</evidence>
<evidence type="ECO:0000256" key="3">
    <source>
        <dbReference type="ARBA" id="ARBA00023027"/>
    </source>
</evidence>
<feature type="binding site" evidence="5">
    <location>
        <position position="232"/>
    </location>
    <ligand>
        <name>NAD(+)</name>
        <dbReference type="ChEBI" id="CHEBI:57540"/>
    </ligand>
</feature>
<feature type="domain" description="D-isomer specific 2-hydroxyacid dehydrogenase catalytic" evidence="6">
    <location>
        <begin position="32"/>
        <end position="280"/>
    </location>
</feature>
<keyword evidence="4 5" id="KW-0664">Pyridoxine biosynthesis</keyword>
<dbReference type="OrthoDB" id="9770208at2"/>
<comment type="caution">
    <text evidence="9">The sequence shown here is derived from an EMBL/GenBank/DDBJ whole genome shotgun (WGS) entry which is preliminary data.</text>
</comment>
<dbReference type="InterPro" id="IPR036291">
    <property type="entry name" value="NAD(P)-bd_dom_sf"/>
</dbReference>
<dbReference type="UniPathway" id="UPA00244">
    <property type="reaction ID" value="UER00310"/>
</dbReference>
<reference evidence="10" key="1">
    <citation type="journal article" date="2020" name="Int. J. Syst. Evol. Microbiol.">
        <title>Alteromonas alba sp. nov., a marine bacterium isolated from the seawater of the West Pacific Ocean.</title>
        <authorList>
            <person name="Sun C."/>
            <person name="Wu Y.-H."/>
            <person name="Xamxidin M."/>
            <person name="Cheng H."/>
            <person name="Xu X.-W."/>
        </authorList>
    </citation>
    <scope>NUCLEOTIDE SEQUENCE [LARGE SCALE GENOMIC DNA]</scope>
    <source>
        <strain evidence="10">190</strain>
    </source>
</reference>
<comment type="pathway">
    <text evidence="5">Cofactor biosynthesis; pyridoxine 5'-phosphate biosynthesis; pyridoxine 5'-phosphate from D-erythrose 4-phosphate: step 2/5.</text>
</comment>
<dbReference type="HAMAP" id="MF_01825">
    <property type="entry name" value="PdxB"/>
    <property type="match status" value="1"/>
</dbReference>
<dbReference type="GO" id="GO:0030267">
    <property type="term" value="F:glyoxylate reductase (NADPH) activity"/>
    <property type="evidence" value="ECO:0007669"/>
    <property type="project" value="TreeGrafter"/>
</dbReference>
<dbReference type="RefSeq" id="WP_105933936.1">
    <property type="nucleotide sequence ID" value="NZ_PVNP01000052.1"/>
</dbReference>
<dbReference type="Proteomes" id="UP000238949">
    <property type="component" value="Unassembled WGS sequence"/>
</dbReference>
<dbReference type="InterPro" id="IPR024531">
    <property type="entry name" value="Erythronate-4-P_DHase_dimer"/>
</dbReference>
<feature type="active site" description="Proton donor" evidence="5">
    <location>
        <position position="254"/>
    </location>
</feature>
<dbReference type="Pfam" id="PF11890">
    <property type="entry name" value="DUF3410"/>
    <property type="match status" value="1"/>
</dbReference>
<dbReference type="SUPFAM" id="SSF52283">
    <property type="entry name" value="Formate/glycerate dehydrogenase catalytic domain-like"/>
    <property type="match status" value="1"/>
</dbReference>
<protein>
    <recommendedName>
        <fullName evidence="5">Erythronate-4-phosphate dehydrogenase</fullName>
        <ecNumber evidence="5">1.1.1.290</ecNumber>
    </recommendedName>
</protein>
<evidence type="ECO:0000313" key="9">
    <source>
        <dbReference type="EMBL" id="PRO74334.1"/>
    </source>
</evidence>
<keyword evidence="2 5" id="KW-0560">Oxidoreductase</keyword>
<dbReference type="InterPro" id="IPR020921">
    <property type="entry name" value="Erythronate-4-P_DHase"/>
</dbReference>
<feature type="active site" evidence="5">
    <location>
        <position position="237"/>
    </location>
</feature>
<dbReference type="GO" id="GO:0008615">
    <property type="term" value="P:pyridoxine biosynthetic process"/>
    <property type="evidence" value="ECO:0007669"/>
    <property type="project" value="UniProtKB-UniRule"/>
</dbReference>
<proteinExistence type="inferred from homology"/>
<organism evidence="9 10">
    <name type="scientific">Alteromonas alba</name>
    <dbReference type="NCBI Taxonomy" id="2079529"/>
    <lineage>
        <taxon>Bacteria</taxon>
        <taxon>Pseudomonadati</taxon>
        <taxon>Pseudomonadota</taxon>
        <taxon>Gammaproteobacteria</taxon>
        <taxon>Alteromonadales</taxon>
        <taxon>Alteromonadaceae</taxon>
        <taxon>Alteromonas/Salinimonas group</taxon>
        <taxon>Alteromonas</taxon>
    </lineage>
</organism>
<dbReference type="GO" id="GO:0033711">
    <property type="term" value="F:4-phosphoerythronate dehydrogenase activity"/>
    <property type="evidence" value="ECO:0007669"/>
    <property type="project" value="UniProtKB-EC"/>
</dbReference>
<evidence type="ECO:0000313" key="10">
    <source>
        <dbReference type="Proteomes" id="UP000238949"/>
    </source>
</evidence>
<feature type="domain" description="D-isomer specific 2-hydroxyacid dehydrogenase NAD-binding" evidence="7">
    <location>
        <begin position="111"/>
        <end position="256"/>
    </location>
</feature>
<comment type="subcellular location">
    <subcellularLocation>
        <location evidence="5">Cytoplasm</location>
    </subcellularLocation>
</comment>
<dbReference type="GO" id="GO:0005829">
    <property type="term" value="C:cytosol"/>
    <property type="evidence" value="ECO:0007669"/>
    <property type="project" value="TreeGrafter"/>
</dbReference>
<dbReference type="EMBL" id="PVNP01000052">
    <property type="protein sequence ID" value="PRO74334.1"/>
    <property type="molecule type" value="Genomic_DNA"/>
</dbReference>
<evidence type="ECO:0000256" key="2">
    <source>
        <dbReference type="ARBA" id="ARBA00023002"/>
    </source>
</evidence>
<name>A0A2S9VD33_9ALTE</name>
<dbReference type="Pfam" id="PF00389">
    <property type="entry name" value="2-Hacid_dh"/>
    <property type="match status" value="1"/>
</dbReference>
<dbReference type="InterPro" id="IPR006139">
    <property type="entry name" value="D-isomer_2_OHA_DH_cat_dom"/>
</dbReference>
<comment type="function">
    <text evidence="5">Catalyzes the oxidation of erythronate-4-phosphate to 3-hydroxy-2-oxo-4-phosphonooxybutanoate.</text>
</comment>
<dbReference type="InterPro" id="IPR038251">
    <property type="entry name" value="PdxB_dimer_sf"/>
</dbReference>
<accession>A0A2S9VD33</accession>
<keyword evidence="1 5" id="KW-0963">Cytoplasm</keyword>
<feature type="binding site" evidence="5">
    <location>
        <position position="45"/>
    </location>
    <ligand>
        <name>substrate</name>
    </ligand>
</feature>
<evidence type="ECO:0000256" key="4">
    <source>
        <dbReference type="ARBA" id="ARBA00023096"/>
    </source>
</evidence>
<dbReference type="SUPFAM" id="SSF51735">
    <property type="entry name" value="NAD(P)-binding Rossmann-fold domains"/>
    <property type="match status" value="1"/>
</dbReference>
<feature type="active site" evidence="5">
    <location>
        <position position="208"/>
    </location>
</feature>
<dbReference type="Pfam" id="PF02826">
    <property type="entry name" value="2-Hacid_dh_C"/>
    <property type="match status" value="1"/>
</dbReference>
<dbReference type="GO" id="GO:0016618">
    <property type="term" value="F:hydroxypyruvate reductase [NAD(P)H] activity"/>
    <property type="evidence" value="ECO:0007669"/>
    <property type="project" value="TreeGrafter"/>
</dbReference>
<comment type="catalytic activity">
    <reaction evidence="5">
        <text>4-phospho-D-erythronate + NAD(+) = (R)-3-hydroxy-2-oxo-4-phosphooxybutanoate + NADH + H(+)</text>
        <dbReference type="Rhea" id="RHEA:18829"/>
        <dbReference type="ChEBI" id="CHEBI:15378"/>
        <dbReference type="ChEBI" id="CHEBI:57540"/>
        <dbReference type="ChEBI" id="CHEBI:57945"/>
        <dbReference type="ChEBI" id="CHEBI:58538"/>
        <dbReference type="ChEBI" id="CHEBI:58766"/>
        <dbReference type="EC" id="1.1.1.290"/>
    </reaction>
</comment>
<dbReference type="GO" id="GO:0046983">
    <property type="term" value="F:protein dimerization activity"/>
    <property type="evidence" value="ECO:0007669"/>
    <property type="project" value="InterPro"/>
</dbReference>
<gene>
    <name evidence="5" type="primary">pdxB</name>
    <name evidence="9" type="ORF">C6Y40_06770</name>
</gene>
<comment type="caution">
    <text evidence="5">Lacks conserved residue(s) required for the propagation of feature annotation.</text>
</comment>
<dbReference type="Gene3D" id="3.40.50.720">
    <property type="entry name" value="NAD(P)-binding Rossmann-like Domain"/>
    <property type="match status" value="2"/>
</dbReference>
<keyword evidence="10" id="KW-1185">Reference proteome</keyword>
<dbReference type="PANTHER" id="PTHR10996">
    <property type="entry name" value="2-HYDROXYACID DEHYDROGENASE-RELATED"/>
    <property type="match status" value="1"/>
</dbReference>
<comment type="similarity">
    <text evidence="5">Belongs to the D-isomer specific 2-hydroxyacid dehydrogenase family. PdxB subfamily.</text>
</comment>
<keyword evidence="3 5" id="KW-0520">NAD</keyword>
<evidence type="ECO:0000256" key="1">
    <source>
        <dbReference type="ARBA" id="ARBA00022490"/>
    </source>
</evidence>
<dbReference type="CDD" id="cd12158">
    <property type="entry name" value="ErythrP_dh"/>
    <property type="match status" value="1"/>
</dbReference>